<feature type="compositionally biased region" description="Pro residues" evidence="8">
    <location>
        <begin position="17"/>
        <end position="26"/>
    </location>
</feature>
<dbReference type="OrthoDB" id="2405412at2759"/>
<dbReference type="Gene3D" id="3.40.50.300">
    <property type="entry name" value="P-loop containing nucleotide triphosphate hydrolases"/>
    <property type="match status" value="1"/>
</dbReference>
<dbReference type="STRING" id="5288.A0A5C5FQF6"/>
<dbReference type="InterPro" id="IPR027417">
    <property type="entry name" value="P-loop_NTPase"/>
</dbReference>
<evidence type="ECO:0000256" key="2">
    <source>
        <dbReference type="ARBA" id="ARBA00018706"/>
    </source>
</evidence>
<evidence type="ECO:0000256" key="3">
    <source>
        <dbReference type="ARBA" id="ARBA00019824"/>
    </source>
</evidence>
<sequence>MSAVAARRAARLAAAPAAPPPPPPSAPHAGVSPDDEEADSHSDAGSNASSSSAEQAPQPKRKQQQQKSKGPTRYFAASEPEVPRTREEDGEGMEVDAGAVSPPEGLDAVSDIEPDAAGPATPVRARRRREKSAFIDPLCTSAFHFLDGVNAVRTTVVDEGGVQRDAVVYALQVGETLVFRGACTLTPVYGHVKVLGATLAPTMPTEEDTVTVPPLSPSASHPLFAPSSHPLPPIFGAPLSTPASCSLLLPSGETLDLTPYCAVVLVSDLVTGIEGIERVLVAGGMGQGSGMFARKKGKAPAAQGGATWSLVLEPEPSLAGLRPPDPWLAALAAAVPPGPASDDDDHDALPVAERFVALVEGPKRAGKSTFAKVLLNSLLTRYGAVAYLDTDLGQPEFTPSGFLSLNLLRQPILGPSFTHISLPLASRFLGSTSPASDPTAYLEAAQALIEAYALEVEYPLDSASPGGGKVVERVPLVINTQGWVKGLGADLLDKLKAIARPTHVFSFSQPDDAPAPVLGAPTILLPPAPPSPLEGKWSAADYRVLSLVSYFHAHLASTSTTPAPPSWDFTRPLLAQEPFALTLADLPGGVRLASAAGESISHSHLLHALNTALR</sequence>
<dbReference type="GO" id="GO:0051731">
    <property type="term" value="F:polynucleotide 5'-hydroxyl-kinase activity"/>
    <property type="evidence" value="ECO:0007669"/>
    <property type="project" value="InterPro"/>
</dbReference>
<evidence type="ECO:0000256" key="4">
    <source>
        <dbReference type="ARBA" id="ARBA00022679"/>
    </source>
</evidence>
<dbReference type="InterPro" id="IPR032319">
    <property type="entry name" value="CLP1_P"/>
</dbReference>
<evidence type="ECO:0000256" key="7">
    <source>
        <dbReference type="ARBA" id="ARBA00022840"/>
    </source>
</evidence>
<evidence type="ECO:0000313" key="10">
    <source>
        <dbReference type="EMBL" id="TNY18865.1"/>
    </source>
</evidence>
<gene>
    <name evidence="10" type="ORF">DMC30DRAFT_448448</name>
</gene>
<organism evidence="10 11">
    <name type="scientific">Rhodotorula diobovata</name>
    <dbReference type="NCBI Taxonomy" id="5288"/>
    <lineage>
        <taxon>Eukaryota</taxon>
        <taxon>Fungi</taxon>
        <taxon>Dikarya</taxon>
        <taxon>Basidiomycota</taxon>
        <taxon>Pucciniomycotina</taxon>
        <taxon>Microbotryomycetes</taxon>
        <taxon>Sporidiobolales</taxon>
        <taxon>Sporidiobolaceae</taxon>
        <taxon>Rhodotorula</taxon>
    </lineage>
</organism>
<dbReference type="Pfam" id="PF16575">
    <property type="entry name" value="CLP1_P"/>
    <property type="match status" value="1"/>
</dbReference>
<keyword evidence="7" id="KW-0067">ATP-binding</keyword>
<dbReference type="GO" id="GO:0005634">
    <property type="term" value="C:nucleus"/>
    <property type="evidence" value="ECO:0007669"/>
    <property type="project" value="TreeGrafter"/>
</dbReference>
<dbReference type="Proteomes" id="UP000311382">
    <property type="component" value="Unassembled WGS sequence"/>
</dbReference>
<evidence type="ECO:0000256" key="8">
    <source>
        <dbReference type="SAM" id="MobiDB-lite"/>
    </source>
</evidence>
<keyword evidence="4" id="KW-0808">Transferase</keyword>
<dbReference type="InterPro" id="IPR045116">
    <property type="entry name" value="Clp1/Grc3"/>
</dbReference>
<evidence type="ECO:0000259" key="9">
    <source>
        <dbReference type="Pfam" id="PF16575"/>
    </source>
</evidence>
<evidence type="ECO:0000256" key="6">
    <source>
        <dbReference type="ARBA" id="ARBA00022777"/>
    </source>
</evidence>
<reference evidence="10 11" key="1">
    <citation type="submission" date="2019-03" db="EMBL/GenBank/DDBJ databases">
        <title>Rhodosporidium diobovatum UCD-FST 08-225 genome sequencing, assembly, and annotation.</title>
        <authorList>
            <person name="Fakankun I.U."/>
            <person name="Fristensky B."/>
            <person name="Levin D.B."/>
        </authorList>
    </citation>
    <scope>NUCLEOTIDE SEQUENCE [LARGE SCALE GENOMIC DNA]</scope>
    <source>
        <strain evidence="10 11">UCD-FST 08-225</strain>
    </source>
</reference>
<dbReference type="AlphaFoldDB" id="A0A5C5FQF6"/>
<name>A0A5C5FQF6_9BASI</name>
<feature type="compositionally biased region" description="Low complexity" evidence="8">
    <location>
        <begin position="1"/>
        <end position="16"/>
    </location>
</feature>
<dbReference type="SUPFAM" id="SSF52540">
    <property type="entry name" value="P-loop containing nucleoside triphosphate hydrolases"/>
    <property type="match status" value="1"/>
</dbReference>
<accession>A0A5C5FQF6</accession>
<feature type="region of interest" description="Disordered" evidence="8">
    <location>
        <begin position="1"/>
        <end position="103"/>
    </location>
</feature>
<protein>
    <recommendedName>
        <fullName evidence="3">Polynucleotide 5'-hydroxyl-kinase GRC3</fullName>
    </recommendedName>
    <alternativeName>
        <fullName evidence="2">Polynucleotide 5'-hydroxyl-kinase grc3</fullName>
    </alternativeName>
</protein>
<keyword evidence="5" id="KW-0547">Nucleotide-binding</keyword>
<dbReference type="GO" id="GO:0000448">
    <property type="term" value="P:cleavage in ITS2 between 5.8S rRNA and LSU-rRNA of tricistronic rRNA transcript (SSU-rRNA, 5.8S rRNA, LSU-rRNA)"/>
    <property type="evidence" value="ECO:0007669"/>
    <property type="project" value="TreeGrafter"/>
</dbReference>
<evidence type="ECO:0000256" key="5">
    <source>
        <dbReference type="ARBA" id="ARBA00022741"/>
    </source>
</evidence>
<evidence type="ECO:0000313" key="11">
    <source>
        <dbReference type="Proteomes" id="UP000311382"/>
    </source>
</evidence>
<evidence type="ECO:0000256" key="1">
    <source>
        <dbReference type="ARBA" id="ARBA00011003"/>
    </source>
</evidence>
<dbReference type="PANTHER" id="PTHR12755:SF3">
    <property type="entry name" value="POLYNUCLEOTIDE 5'-HYDROXYL-KINASE NOL9"/>
    <property type="match status" value="1"/>
</dbReference>
<keyword evidence="11" id="KW-1185">Reference proteome</keyword>
<proteinExistence type="inferred from homology"/>
<feature type="domain" description="Clp1 P-loop" evidence="9">
    <location>
        <begin position="361"/>
        <end position="511"/>
    </location>
</feature>
<comment type="similarity">
    <text evidence="1">Belongs to the Clp1 family. NOL9/GRC3 subfamily.</text>
</comment>
<dbReference type="GO" id="GO:0005524">
    <property type="term" value="F:ATP binding"/>
    <property type="evidence" value="ECO:0007669"/>
    <property type="project" value="UniProtKB-KW"/>
</dbReference>
<dbReference type="PANTHER" id="PTHR12755">
    <property type="entry name" value="CLEAVAGE/POLYADENYLATION FACTOR IA SUBUNIT CLP1P"/>
    <property type="match status" value="1"/>
</dbReference>
<comment type="caution">
    <text evidence="10">The sequence shown here is derived from an EMBL/GenBank/DDBJ whole genome shotgun (WGS) entry which is preliminary data.</text>
</comment>
<keyword evidence="6" id="KW-0418">Kinase</keyword>
<feature type="compositionally biased region" description="Low complexity" evidence="8">
    <location>
        <begin position="43"/>
        <end position="58"/>
    </location>
</feature>
<dbReference type="EMBL" id="SOZI01000118">
    <property type="protein sequence ID" value="TNY18865.1"/>
    <property type="molecule type" value="Genomic_DNA"/>
</dbReference>